<feature type="region of interest" description="Disordered" evidence="8">
    <location>
        <begin position="452"/>
        <end position="602"/>
    </location>
</feature>
<dbReference type="Pfam" id="PF00271">
    <property type="entry name" value="Helicase_C"/>
    <property type="match status" value="1"/>
</dbReference>
<dbReference type="RefSeq" id="WP_344943250.1">
    <property type="nucleotide sequence ID" value="NZ_BAABDC010000002.1"/>
</dbReference>
<dbReference type="PROSITE" id="PS51195">
    <property type="entry name" value="Q_MOTIF"/>
    <property type="match status" value="1"/>
</dbReference>
<organism evidence="12 13">
    <name type="scientific">Terrabacter ginsenosidimutans</name>
    <dbReference type="NCBI Taxonomy" id="490575"/>
    <lineage>
        <taxon>Bacteria</taxon>
        <taxon>Bacillati</taxon>
        <taxon>Actinomycetota</taxon>
        <taxon>Actinomycetes</taxon>
        <taxon>Micrococcales</taxon>
        <taxon>Intrasporangiaceae</taxon>
        <taxon>Terrabacter</taxon>
    </lineage>
</organism>
<feature type="domain" description="Helicase C-terminal" evidence="10">
    <location>
        <begin position="265"/>
        <end position="428"/>
    </location>
</feature>
<dbReference type="InterPro" id="IPR050547">
    <property type="entry name" value="DEAD_box_RNA_helicases"/>
</dbReference>
<evidence type="ECO:0000259" key="10">
    <source>
        <dbReference type="PROSITE" id="PS51194"/>
    </source>
</evidence>
<dbReference type="PROSITE" id="PS51192">
    <property type="entry name" value="HELICASE_ATP_BIND_1"/>
    <property type="match status" value="1"/>
</dbReference>
<evidence type="ECO:0000259" key="9">
    <source>
        <dbReference type="PROSITE" id="PS51192"/>
    </source>
</evidence>
<keyword evidence="2 7" id="KW-0547">Nucleotide-binding</keyword>
<evidence type="ECO:0000256" key="8">
    <source>
        <dbReference type="SAM" id="MobiDB-lite"/>
    </source>
</evidence>
<keyword evidence="13" id="KW-1185">Reference proteome</keyword>
<dbReference type="EMBL" id="BAABDC010000002">
    <property type="protein sequence ID" value="GAA3697895.1"/>
    <property type="molecule type" value="Genomic_DNA"/>
</dbReference>
<dbReference type="PROSITE" id="PS00039">
    <property type="entry name" value="DEAD_ATP_HELICASE"/>
    <property type="match status" value="1"/>
</dbReference>
<dbReference type="CDD" id="cd18787">
    <property type="entry name" value="SF2_C_DEAD"/>
    <property type="match status" value="1"/>
</dbReference>
<gene>
    <name evidence="12" type="ORF">GCM10022399_12820</name>
</gene>
<evidence type="ECO:0000256" key="1">
    <source>
        <dbReference type="ARBA" id="ARBA00012552"/>
    </source>
</evidence>
<dbReference type="InterPro" id="IPR014001">
    <property type="entry name" value="Helicase_ATP-bd"/>
</dbReference>
<dbReference type="InterPro" id="IPR014014">
    <property type="entry name" value="RNA_helicase_DEAD_Q_motif"/>
</dbReference>
<dbReference type="SUPFAM" id="SSF52540">
    <property type="entry name" value="P-loop containing nucleoside triphosphate hydrolases"/>
    <property type="match status" value="1"/>
</dbReference>
<evidence type="ECO:0000256" key="3">
    <source>
        <dbReference type="ARBA" id="ARBA00022801"/>
    </source>
</evidence>
<comment type="similarity">
    <text evidence="7">Belongs to the DEAD box helicase family.</text>
</comment>
<dbReference type="InterPro" id="IPR000629">
    <property type="entry name" value="RNA-helicase_DEAD-box_CS"/>
</dbReference>
<dbReference type="InterPro" id="IPR001650">
    <property type="entry name" value="Helicase_C-like"/>
</dbReference>
<dbReference type="Gene3D" id="3.40.50.300">
    <property type="entry name" value="P-loop containing nucleotide triphosphate hydrolases"/>
    <property type="match status" value="2"/>
</dbReference>
<dbReference type="PANTHER" id="PTHR47963:SF8">
    <property type="entry name" value="ATP-DEPENDENT RNA HELICASE DEAD"/>
    <property type="match status" value="1"/>
</dbReference>
<dbReference type="Pfam" id="PF00270">
    <property type="entry name" value="DEAD"/>
    <property type="match status" value="1"/>
</dbReference>
<reference evidence="13" key="1">
    <citation type="journal article" date="2019" name="Int. J. Syst. Evol. Microbiol.">
        <title>The Global Catalogue of Microorganisms (GCM) 10K type strain sequencing project: providing services to taxonomists for standard genome sequencing and annotation.</title>
        <authorList>
            <consortium name="The Broad Institute Genomics Platform"/>
            <consortium name="The Broad Institute Genome Sequencing Center for Infectious Disease"/>
            <person name="Wu L."/>
            <person name="Ma J."/>
        </authorList>
    </citation>
    <scope>NUCLEOTIDE SEQUENCE [LARGE SCALE GENOMIC DNA]</scope>
    <source>
        <strain evidence="13">JCM 17125</strain>
    </source>
</reference>
<keyword evidence="5 7" id="KW-0067">ATP-binding</keyword>
<feature type="domain" description="Helicase ATP-binding" evidence="9">
    <location>
        <begin position="70"/>
        <end position="250"/>
    </location>
</feature>
<dbReference type="EC" id="3.6.4.13" evidence="1"/>
<dbReference type="Proteomes" id="UP001501468">
    <property type="component" value="Unassembled WGS sequence"/>
</dbReference>
<evidence type="ECO:0000259" key="11">
    <source>
        <dbReference type="PROSITE" id="PS51195"/>
    </source>
</evidence>
<evidence type="ECO:0000256" key="2">
    <source>
        <dbReference type="ARBA" id="ARBA00022741"/>
    </source>
</evidence>
<dbReference type="PANTHER" id="PTHR47963">
    <property type="entry name" value="DEAD-BOX ATP-DEPENDENT RNA HELICASE 47, MITOCHONDRIAL"/>
    <property type="match status" value="1"/>
</dbReference>
<dbReference type="InterPro" id="IPR011545">
    <property type="entry name" value="DEAD/DEAH_box_helicase_dom"/>
</dbReference>
<feature type="domain" description="DEAD-box RNA helicase Q" evidence="11">
    <location>
        <begin position="39"/>
        <end position="67"/>
    </location>
</feature>
<feature type="compositionally biased region" description="Low complexity" evidence="8">
    <location>
        <begin position="540"/>
        <end position="574"/>
    </location>
</feature>
<keyword evidence="3 7" id="KW-0378">Hydrolase</keyword>
<evidence type="ECO:0000256" key="6">
    <source>
        <dbReference type="PROSITE-ProRule" id="PRU00552"/>
    </source>
</evidence>
<evidence type="ECO:0000313" key="12">
    <source>
        <dbReference type="EMBL" id="GAA3697895.1"/>
    </source>
</evidence>
<evidence type="ECO:0000256" key="4">
    <source>
        <dbReference type="ARBA" id="ARBA00022806"/>
    </source>
</evidence>
<protein>
    <recommendedName>
        <fullName evidence="1">RNA helicase</fullName>
        <ecNumber evidence="1">3.6.4.13</ecNumber>
    </recommendedName>
</protein>
<evidence type="ECO:0000256" key="5">
    <source>
        <dbReference type="ARBA" id="ARBA00022840"/>
    </source>
</evidence>
<comment type="caution">
    <text evidence="12">The sequence shown here is derived from an EMBL/GenBank/DDBJ whole genome shotgun (WGS) entry which is preliminary data.</text>
</comment>
<dbReference type="InterPro" id="IPR027417">
    <property type="entry name" value="P-loop_NTPase"/>
</dbReference>
<accession>A0ABP7CXD2</accession>
<name>A0ABP7CXD2_9MICO</name>
<dbReference type="InterPro" id="IPR044742">
    <property type="entry name" value="DEAD/DEAH_RhlB"/>
</dbReference>
<feature type="short sequence motif" description="Q motif" evidence="6">
    <location>
        <begin position="39"/>
        <end position="67"/>
    </location>
</feature>
<dbReference type="SMART" id="SM00487">
    <property type="entry name" value="DEXDc"/>
    <property type="match status" value="1"/>
</dbReference>
<dbReference type="PROSITE" id="PS51194">
    <property type="entry name" value="HELICASE_CTER"/>
    <property type="match status" value="1"/>
</dbReference>
<proteinExistence type="inferred from homology"/>
<feature type="compositionally biased region" description="Polar residues" evidence="8">
    <location>
        <begin position="510"/>
        <end position="520"/>
    </location>
</feature>
<dbReference type="CDD" id="cd00268">
    <property type="entry name" value="DEADc"/>
    <property type="match status" value="1"/>
</dbReference>
<evidence type="ECO:0000313" key="13">
    <source>
        <dbReference type="Proteomes" id="UP001501468"/>
    </source>
</evidence>
<dbReference type="SMART" id="SM00490">
    <property type="entry name" value="HELICc"/>
    <property type="match status" value="1"/>
</dbReference>
<feature type="compositionally biased region" description="Basic and acidic residues" evidence="8">
    <location>
        <begin position="475"/>
        <end position="501"/>
    </location>
</feature>
<sequence length="602" mass="63718">MTQPHETPADAGVTTDAPETAAVENAAVETADAAPAPELTFADFDVHPDIVESLAEHGIVHPFPIQAMTLPVALAGHDIIGQAKTGTGKTLGFGVPILNRVLTRGDAGYDDQARPGKPQALAVAPTRELAVQVASDLERAGRKRGVRVLTVYGGRAYEPQIEALKNGVEVVVGTPGRLIDLAKQGHLDLSQARTVVLDEADEMLDLGFLPDVETLMSLTPSSRQTMLFSATMPGAIVALARRYMSQPTHIRAMGDENENAHTVKAVEQFVYRAHAMDKVEMLSRMLQANGRGLTIIFSRTKRTAAKVADELVERGFAAAAIHGDLGQGAREQALRAFRNGKVDILVATDVAARGIDVENVTHVINYQCPEDEKTYLHRIGRTARAGNTGVAVTFVDWDDLHRWALINKTLDLGIPEPQETYSSSDHLFSDLDIPTDAKGRLRRSEQKLAGLGAEEIEDLGETGKRHGKSGAGSGRGERGDRGERGGRGERGDRGRSRSQRDDDADASGSQEPADSAQPSASDEGGESRPRRSRNRRRTRGAGAAAAGAAATGADEGPGAPAPAEGSSDAEGASRPPRRRRRGGAGRGGAGRGEAATATSAAE</sequence>
<keyword evidence="4 7" id="KW-0347">Helicase</keyword>
<evidence type="ECO:0000256" key="7">
    <source>
        <dbReference type="RuleBase" id="RU000492"/>
    </source>
</evidence>
<feature type="compositionally biased region" description="Low complexity" evidence="8">
    <location>
        <begin position="592"/>
        <end position="602"/>
    </location>
</feature>
<feature type="compositionally biased region" description="Basic residues" evidence="8">
    <location>
        <begin position="530"/>
        <end position="539"/>
    </location>
</feature>